<evidence type="ECO:0000313" key="6">
    <source>
        <dbReference type="RefSeq" id="XP_027290126.1"/>
    </source>
</evidence>
<dbReference type="PANTHER" id="PTHR19422:SF123">
    <property type="entry name" value="RT1 CLASS I, LOCUS CE15"/>
    <property type="match status" value="1"/>
</dbReference>
<dbReference type="PROSITE" id="PS50175">
    <property type="entry name" value="ASP_PROT_RETROV"/>
    <property type="match status" value="1"/>
</dbReference>
<dbReference type="InterPro" id="IPR021109">
    <property type="entry name" value="Peptidase_aspartic_dom_sf"/>
</dbReference>
<dbReference type="KEGG" id="cge:113838806"/>
<feature type="domain" description="Peptidase A2" evidence="4">
    <location>
        <begin position="10"/>
        <end position="86"/>
    </location>
</feature>
<dbReference type="GO" id="GO:0006508">
    <property type="term" value="P:proteolysis"/>
    <property type="evidence" value="ECO:0007669"/>
    <property type="project" value="UniProtKB-KW"/>
</dbReference>
<dbReference type="RefSeq" id="XP_027290126.1">
    <property type="nucleotide sequence ID" value="XM_027434325.1"/>
</dbReference>
<dbReference type="InterPro" id="IPR051592">
    <property type="entry name" value="HERV-K_Pro_peptidase_A2"/>
</dbReference>
<gene>
    <name evidence="6" type="primary">LOC113838806</name>
</gene>
<dbReference type="InterPro" id="IPR001995">
    <property type="entry name" value="Peptidase_A2_cat"/>
</dbReference>
<dbReference type="Pfam" id="PF00077">
    <property type="entry name" value="RVP"/>
    <property type="match status" value="1"/>
</dbReference>
<keyword evidence="3" id="KW-0378">Hydrolase</keyword>
<dbReference type="InterPro" id="IPR018061">
    <property type="entry name" value="Retropepsins"/>
</dbReference>
<accession>A0A9J7GM53</accession>
<dbReference type="Gene3D" id="2.40.70.10">
    <property type="entry name" value="Acid Proteases"/>
    <property type="match status" value="1"/>
</dbReference>
<dbReference type="CDD" id="cd05482">
    <property type="entry name" value="HIV_retropepsin_like"/>
    <property type="match status" value="1"/>
</dbReference>
<dbReference type="Proteomes" id="UP001108280">
    <property type="component" value="Unplaced"/>
</dbReference>
<evidence type="ECO:0000256" key="1">
    <source>
        <dbReference type="ARBA" id="ARBA00022670"/>
    </source>
</evidence>
<evidence type="ECO:0000256" key="2">
    <source>
        <dbReference type="ARBA" id="ARBA00022750"/>
    </source>
</evidence>
<dbReference type="InterPro" id="IPR034170">
    <property type="entry name" value="Retropepsin-like_cat_dom"/>
</dbReference>
<keyword evidence="5" id="KW-1185">Reference proteome</keyword>
<sequence>MTLIIDGRAFQGLLDMGADRSVISLNHCPKVWPLQESDSSMKCVGVAKSPSKSSQLLTCKHDEGHSGMFQPFILPHIPINLWVRDVLEAMGAIQAMPHVQHILREQGYCPGKGIGQKLQGVPLPMLDKPPGAEGSGRPERIGTFLMGAIVSQPRIPPILIT</sequence>
<name>A0A9J7GM53_CRIGR</name>
<protein>
    <submittedName>
        <fullName evidence="6">Endogenous retrovirus group K member 6 Pro protein-like</fullName>
    </submittedName>
</protein>
<dbReference type="AlphaFoldDB" id="A0A9J7GM53"/>
<dbReference type="PANTHER" id="PTHR19422">
    <property type="entry name" value="GAG RETROVIRAL POLYPROTEIN"/>
    <property type="match status" value="1"/>
</dbReference>
<evidence type="ECO:0000313" key="5">
    <source>
        <dbReference type="Proteomes" id="UP001108280"/>
    </source>
</evidence>
<dbReference type="OrthoDB" id="9900537at2759"/>
<dbReference type="GeneID" id="113838806"/>
<keyword evidence="2" id="KW-0064">Aspartyl protease</keyword>
<evidence type="ECO:0000256" key="3">
    <source>
        <dbReference type="ARBA" id="ARBA00022801"/>
    </source>
</evidence>
<organism evidence="5 6">
    <name type="scientific">Cricetulus griseus</name>
    <name type="common">Chinese hamster</name>
    <name type="synonym">Cricetulus barabensis griseus</name>
    <dbReference type="NCBI Taxonomy" id="10029"/>
    <lineage>
        <taxon>Eukaryota</taxon>
        <taxon>Metazoa</taxon>
        <taxon>Chordata</taxon>
        <taxon>Craniata</taxon>
        <taxon>Vertebrata</taxon>
        <taxon>Euteleostomi</taxon>
        <taxon>Mammalia</taxon>
        <taxon>Eutheria</taxon>
        <taxon>Euarchontoglires</taxon>
        <taxon>Glires</taxon>
        <taxon>Rodentia</taxon>
        <taxon>Myomorpha</taxon>
        <taxon>Muroidea</taxon>
        <taxon>Cricetidae</taxon>
        <taxon>Cricetinae</taxon>
        <taxon>Cricetulus</taxon>
    </lineage>
</organism>
<evidence type="ECO:0000259" key="4">
    <source>
        <dbReference type="PROSITE" id="PS50175"/>
    </source>
</evidence>
<proteinExistence type="predicted"/>
<dbReference type="SUPFAM" id="SSF50630">
    <property type="entry name" value="Acid proteases"/>
    <property type="match status" value="1"/>
</dbReference>
<dbReference type="GO" id="GO:0004190">
    <property type="term" value="F:aspartic-type endopeptidase activity"/>
    <property type="evidence" value="ECO:0007669"/>
    <property type="project" value="UniProtKB-KW"/>
</dbReference>
<keyword evidence="1" id="KW-0645">Protease</keyword>
<reference evidence="6" key="1">
    <citation type="submission" date="2025-08" db="UniProtKB">
        <authorList>
            <consortium name="RefSeq"/>
        </authorList>
    </citation>
    <scope>IDENTIFICATION</scope>
    <source>
        <strain evidence="6">17A/GY</strain>
        <tissue evidence="6">Liver</tissue>
    </source>
</reference>